<gene>
    <name evidence="9" type="ORF">H9638_12110</name>
</gene>
<feature type="transmembrane region" description="Helical" evidence="7">
    <location>
        <begin position="387"/>
        <end position="409"/>
    </location>
</feature>
<evidence type="ECO:0000259" key="8">
    <source>
        <dbReference type="PROSITE" id="PS50850"/>
    </source>
</evidence>
<dbReference type="Pfam" id="PF07690">
    <property type="entry name" value="MFS_1"/>
    <property type="match status" value="1"/>
</dbReference>
<feature type="transmembrane region" description="Helical" evidence="7">
    <location>
        <begin position="301"/>
        <end position="323"/>
    </location>
</feature>
<dbReference type="CDD" id="cd17369">
    <property type="entry name" value="MFS_ShiA_like"/>
    <property type="match status" value="1"/>
</dbReference>
<keyword evidence="6 7" id="KW-0472">Membrane</keyword>
<dbReference type="PROSITE" id="PS50850">
    <property type="entry name" value="MFS"/>
    <property type="match status" value="1"/>
</dbReference>
<evidence type="ECO:0000313" key="9">
    <source>
        <dbReference type="EMBL" id="MBD8044552.1"/>
    </source>
</evidence>
<dbReference type="InterPro" id="IPR020846">
    <property type="entry name" value="MFS_dom"/>
</dbReference>
<comment type="subcellular location">
    <subcellularLocation>
        <location evidence="1">Cell membrane</location>
        <topology evidence="1">Multi-pass membrane protein</topology>
    </subcellularLocation>
</comment>
<evidence type="ECO:0000313" key="10">
    <source>
        <dbReference type="Proteomes" id="UP000652763"/>
    </source>
</evidence>
<organism evidence="9 10">
    <name type="scientific">Arthrobacter pullicola</name>
    <dbReference type="NCBI Taxonomy" id="2762224"/>
    <lineage>
        <taxon>Bacteria</taxon>
        <taxon>Bacillati</taxon>
        <taxon>Actinomycetota</taxon>
        <taxon>Actinomycetes</taxon>
        <taxon>Micrococcales</taxon>
        <taxon>Micrococcaceae</taxon>
        <taxon>Arthrobacter</taxon>
    </lineage>
</organism>
<evidence type="ECO:0000256" key="6">
    <source>
        <dbReference type="ARBA" id="ARBA00023136"/>
    </source>
</evidence>
<comment type="caution">
    <text evidence="9">The sequence shown here is derived from an EMBL/GenBank/DDBJ whole genome shotgun (WGS) entry which is preliminary data.</text>
</comment>
<dbReference type="EMBL" id="JACSQC010000005">
    <property type="protein sequence ID" value="MBD8044552.1"/>
    <property type="molecule type" value="Genomic_DNA"/>
</dbReference>
<keyword evidence="4 7" id="KW-0812">Transmembrane</keyword>
<feature type="transmembrane region" description="Helical" evidence="7">
    <location>
        <begin position="175"/>
        <end position="199"/>
    </location>
</feature>
<dbReference type="PROSITE" id="PS00217">
    <property type="entry name" value="SUGAR_TRANSPORT_2"/>
    <property type="match status" value="1"/>
</dbReference>
<evidence type="ECO:0000256" key="4">
    <source>
        <dbReference type="ARBA" id="ARBA00022692"/>
    </source>
</evidence>
<evidence type="ECO:0000256" key="5">
    <source>
        <dbReference type="ARBA" id="ARBA00022989"/>
    </source>
</evidence>
<keyword evidence="3" id="KW-1003">Cell membrane</keyword>
<feature type="transmembrane region" description="Helical" evidence="7">
    <location>
        <begin position="135"/>
        <end position="154"/>
    </location>
</feature>
<dbReference type="SUPFAM" id="SSF103473">
    <property type="entry name" value="MFS general substrate transporter"/>
    <property type="match status" value="1"/>
</dbReference>
<feature type="transmembrane region" description="Helical" evidence="7">
    <location>
        <begin position="111"/>
        <end position="129"/>
    </location>
</feature>
<reference evidence="9 10" key="1">
    <citation type="submission" date="2020-08" db="EMBL/GenBank/DDBJ databases">
        <title>A Genomic Blueprint of the Chicken Gut Microbiome.</title>
        <authorList>
            <person name="Gilroy R."/>
            <person name="Ravi A."/>
            <person name="Getino M."/>
            <person name="Pursley I."/>
            <person name="Horton D.L."/>
            <person name="Alikhan N.-F."/>
            <person name="Baker D."/>
            <person name="Gharbi K."/>
            <person name="Hall N."/>
            <person name="Watson M."/>
            <person name="Adriaenssens E.M."/>
            <person name="Foster-Nyarko E."/>
            <person name="Jarju S."/>
            <person name="Secka A."/>
            <person name="Antonio M."/>
            <person name="Oren A."/>
            <person name="Chaudhuri R."/>
            <person name="La Ragione R.M."/>
            <person name="Hildebrand F."/>
            <person name="Pallen M.J."/>
        </authorList>
    </citation>
    <scope>NUCLEOTIDE SEQUENCE [LARGE SCALE GENOMIC DNA]</scope>
    <source>
        <strain evidence="9 10">Sa2BUA2</strain>
    </source>
</reference>
<feature type="transmembrane region" description="Helical" evidence="7">
    <location>
        <begin position="75"/>
        <end position="99"/>
    </location>
</feature>
<protein>
    <submittedName>
        <fullName evidence="9">MHS family MFS transporter</fullName>
    </submittedName>
</protein>
<dbReference type="Gene3D" id="1.20.1250.20">
    <property type="entry name" value="MFS general substrate transporter like domains"/>
    <property type="match status" value="2"/>
</dbReference>
<feature type="transmembrane region" description="Helical" evidence="7">
    <location>
        <begin position="355"/>
        <end position="375"/>
    </location>
</feature>
<feature type="transmembrane region" description="Helical" evidence="7">
    <location>
        <begin position="38"/>
        <end position="63"/>
    </location>
</feature>
<dbReference type="InterPro" id="IPR005829">
    <property type="entry name" value="Sugar_transporter_CS"/>
</dbReference>
<dbReference type="InterPro" id="IPR036259">
    <property type="entry name" value="MFS_trans_sf"/>
</dbReference>
<feature type="domain" description="Major facilitator superfamily (MFS) profile" evidence="8">
    <location>
        <begin position="38"/>
        <end position="449"/>
    </location>
</feature>
<dbReference type="PANTHER" id="PTHR43045:SF1">
    <property type="entry name" value="SHIKIMATE TRANSPORTER"/>
    <property type="match status" value="1"/>
</dbReference>
<name>A0ABR8YJY4_9MICC</name>
<evidence type="ECO:0000256" key="2">
    <source>
        <dbReference type="ARBA" id="ARBA00022448"/>
    </source>
</evidence>
<keyword evidence="10" id="KW-1185">Reference proteome</keyword>
<evidence type="ECO:0000256" key="7">
    <source>
        <dbReference type="SAM" id="Phobius"/>
    </source>
</evidence>
<sequence length="460" mass="47776">MLGSSGGKSGEQIAKSAVVSTTPAAVNPAQRSRMARRVAGASFVGTALESYDFYVFGTAAALILNRVFFPSVDPLAGTLLAFLSLGMGFVARPLGAVLFGHIGDRIGRKRSLIYTIVLMGVATGVIGLLPDYNAIGAWAPILLVSLRLLQGLAVGGEWGGAVLIASEHAEPKKRALYAAIPQIGSPVGTIMVTATFLILTQVSPEAMEAGVWRIPFLLAFPFMAVALYLRLAIDETPVFKDVAEHHQVARVPVLEVLRTQRAAVIIATSAALLGIGSYFLMTTYTQAYGVSELGLSESTVLNAALVGSVLQLATIPAFGYLATKIGSAKVVAAGAACTLLISFPLYYLISIANQPVYILTILIGGIFPTAAWAALGGLMADLFPARTGFTAMSLAYSFAGILAGFTPAVTQLFSNATGAAWWHPGAVLALMSLITIGGALAAGRMTRTRSQSGPTPVAAA</sequence>
<feature type="transmembrane region" description="Helical" evidence="7">
    <location>
        <begin position="262"/>
        <end position="281"/>
    </location>
</feature>
<accession>A0ABR8YJY4</accession>
<evidence type="ECO:0000256" key="3">
    <source>
        <dbReference type="ARBA" id="ARBA00022475"/>
    </source>
</evidence>
<dbReference type="PANTHER" id="PTHR43045">
    <property type="entry name" value="SHIKIMATE TRANSPORTER"/>
    <property type="match status" value="1"/>
</dbReference>
<keyword evidence="2" id="KW-0813">Transport</keyword>
<proteinExistence type="predicted"/>
<dbReference type="InterPro" id="IPR011701">
    <property type="entry name" value="MFS"/>
</dbReference>
<evidence type="ECO:0000256" key="1">
    <source>
        <dbReference type="ARBA" id="ARBA00004651"/>
    </source>
</evidence>
<feature type="transmembrane region" description="Helical" evidence="7">
    <location>
        <begin position="421"/>
        <end position="442"/>
    </location>
</feature>
<dbReference type="Proteomes" id="UP000652763">
    <property type="component" value="Unassembled WGS sequence"/>
</dbReference>
<keyword evidence="5 7" id="KW-1133">Transmembrane helix</keyword>
<feature type="transmembrane region" description="Helical" evidence="7">
    <location>
        <begin position="211"/>
        <end position="231"/>
    </location>
</feature>
<feature type="transmembrane region" description="Helical" evidence="7">
    <location>
        <begin position="330"/>
        <end position="349"/>
    </location>
</feature>